<organism evidence="1 2">
    <name type="scientific">Plakobranchus ocellatus</name>
    <dbReference type="NCBI Taxonomy" id="259542"/>
    <lineage>
        <taxon>Eukaryota</taxon>
        <taxon>Metazoa</taxon>
        <taxon>Spiralia</taxon>
        <taxon>Lophotrochozoa</taxon>
        <taxon>Mollusca</taxon>
        <taxon>Gastropoda</taxon>
        <taxon>Heterobranchia</taxon>
        <taxon>Euthyneura</taxon>
        <taxon>Panpulmonata</taxon>
        <taxon>Sacoglossa</taxon>
        <taxon>Placobranchoidea</taxon>
        <taxon>Plakobranchidae</taxon>
        <taxon>Plakobranchus</taxon>
    </lineage>
</organism>
<dbReference type="PANTHER" id="PTHR47236:SF4">
    <property type="entry name" value="GENE 9195-RELATED"/>
    <property type="match status" value="1"/>
</dbReference>
<dbReference type="AlphaFoldDB" id="A0AAV4C258"/>
<name>A0AAV4C258_9GAST</name>
<reference evidence="1 2" key="1">
    <citation type="journal article" date="2021" name="Elife">
        <title>Chloroplast acquisition without the gene transfer in kleptoplastic sea slugs, Plakobranchus ocellatus.</title>
        <authorList>
            <person name="Maeda T."/>
            <person name="Takahashi S."/>
            <person name="Yoshida T."/>
            <person name="Shimamura S."/>
            <person name="Takaki Y."/>
            <person name="Nagai Y."/>
            <person name="Toyoda A."/>
            <person name="Suzuki Y."/>
            <person name="Arimoto A."/>
            <person name="Ishii H."/>
            <person name="Satoh N."/>
            <person name="Nishiyama T."/>
            <person name="Hasebe M."/>
            <person name="Maruyama T."/>
            <person name="Minagawa J."/>
            <person name="Obokata J."/>
            <person name="Shigenobu S."/>
        </authorList>
    </citation>
    <scope>NUCLEOTIDE SEQUENCE [LARGE SCALE GENOMIC DNA]</scope>
</reference>
<dbReference type="EMBL" id="BLXT01005858">
    <property type="protein sequence ID" value="GFO26755.1"/>
    <property type="molecule type" value="Genomic_DNA"/>
</dbReference>
<dbReference type="PANTHER" id="PTHR47236">
    <property type="entry name" value="GENE, 32742-RELATED-RELATED"/>
    <property type="match status" value="1"/>
</dbReference>
<dbReference type="SMART" id="SM01411">
    <property type="entry name" value="Ephrin_rec_like"/>
    <property type="match status" value="13"/>
</dbReference>
<evidence type="ECO:0000313" key="1">
    <source>
        <dbReference type="EMBL" id="GFO26755.1"/>
    </source>
</evidence>
<sequence>MPSIYDTVIVTLTTKSRLVIKYSSLFPASCDICPEGQTCPSQGMNASLPCPAGYYCESGTDNDGTPCPLGTWSNQEALSRAEDCLPCPAGQFCNETGLTGPADQCLAGYLCVANATSAAPDDGVNGPCPRGYYCEQGTLAATQCPRGTQRNATHGASQADCWPCDPGHYCDTTGLLGPTGVCQERYYCPDSASIETSAPSSYPCPAGFYCPQETGVPIGCPPGTYQPNVGEITCLDCPSGYYCVQNTSSPDPCPSYSYCPNGTSDPILCPNGTYTDALTTGLEAAEDCWSCVAGKYCVGGQIAGDCAAGYLCKYGNDVPNPGNGTGDNGLCPYGYYCEAGATSPQTCPALSFIDKIGAGDISECQPCPGGRICPQNSTLSIPCYPGYYCKVSEPITPCPIRTYNELEGADDESWCLPCPPGYICDQVGTSNYTLNPCPPGSYCLNATDSALPCPPGTFRGEVGAGSLADCTLCPAGFYCPTSNMTYGGIQCDQGMACPAGSQNQTICSAGYYCNMSMGQTPCPPGYYCPERSSFPILCPVGYYCKVSEPITPCPVRTYNELEGADDESWCLPCPPGYICDQVGTSNYTLNPCPPGSYCLNATDSALPCPPGTFRGEVGAGSLADCTLCPAGFYCPTSNMTYGGIQCDQGMACPAGSQNQTICSAGYYCNMSMGQTPCPPGYYCPERSSFPILCPVGHYCGAIDDCNCNATDAGAIEPRQCPLGYKEYSGSLRRTFEETCEPCAPGYYGAHPNRTVCTPCRAGVVCKLGATTDEPVSNSSSVAAQLGFETTNSYLCPPGYYCPEASFEPTECPAGRYNPSEGATSLDGCLECGVDTHNPYTAQVGCFQCGGQASQPDTGSITCVCDGAGRDYQFSDRTCPCKAGYVQVTNTDSQSQDCSKKVYPRCGSGTYRTQDGRCFDDNQWETHCREEVCEVYVGFDRNLGLCLCQVDNLETICDLECRLAQQWQLTLTCSSSPLVPHITVRDSSNTTVYEVPTASLTGVINSRNSITADQCDDLDDSVSYVSLVEMSANGFLGVYNPDPTQVERISFRNVTCWI</sequence>
<protein>
    <submittedName>
        <fullName evidence="1">Cytadherence high molecular weight protein 2</fullName>
    </submittedName>
</protein>
<dbReference type="SUPFAM" id="SSF57184">
    <property type="entry name" value="Growth factor receptor domain"/>
    <property type="match status" value="4"/>
</dbReference>
<comment type="caution">
    <text evidence="1">The sequence shown here is derived from an EMBL/GenBank/DDBJ whole genome shotgun (WGS) entry which is preliminary data.</text>
</comment>
<dbReference type="Gene3D" id="2.10.50.10">
    <property type="entry name" value="Tumor Necrosis Factor Receptor, subunit A, domain 2"/>
    <property type="match status" value="4"/>
</dbReference>
<keyword evidence="2" id="KW-1185">Reference proteome</keyword>
<dbReference type="Proteomes" id="UP000735302">
    <property type="component" value="Unassembled WGS sequence"/>
</dbReference>
<dbReference type="InterPro" id="IPR009030">
    <property type="entry name" value="Growth_fac_rcpt_cys_sf"/>
</dbReference>
<gene>
    <name evidence="1" type="ORF">PoB_005326000</name>
</gene>
<accession>A0AAV4C258</accession>
<evidence type="ECO:0000313" key="2">
    <source>
        <dbReference type="Proteomes" id="UP000735302"/>
    </source>
</evidence>
<proteinExistence type="predicted"/>